<organism evidence="1 2">
    <name type="scientific">Actinokineospora diospyrosa</name>
    <dbReference type="NCBI Taxonomy" id="103728"/>
    <lineage>
        <taxon>Bacteria</taxon>
        <taxon>Bacillati</taxon>
        <taxon>Actinomycetota</taxon>
        <taxon>Actinomycetes</taxon>
        <taxon>Pseudonocardiales</taxon>
        <taxon>Pseudonocardiaceae</taxon>
        <taxon>Actinokineospora</taxon>
    </lineage>
</organism>
<name>A0ABT1IM26_9PSEU</name>
<evidence type="ECO:0000313" key="1">
    <source>
        <dbReference type="EMBL" id="MCP2273717.1"/>
    </source>
</evidence>
<comment type="caution">
    <text evidence="1">The sequence shown here is derived from an EMBL/GenBank/DDBJ whole genome shotgun (WGS) entry which is preliminary data.</text>
</comment>
<evidence type="ECO:0000313" key="2">
    <source>
        <dbReference type="Proteomes" id="UP001205185"/>
    </source>
</evidence>
<gene>
    <name evidence="1" type="ORF">LV75_006248</name>
</gene>
<accession>A0ABT1IM26</accession>
<proteinExistence type="predicted"/>
<sequence length="105" mass="11553">MVVAIEVAEALSRELDDDYVEFWSLLWHLRRALPEADDELLQAVARPILVALTGSGVVLGDLNGDTGTFLPWGNASTAVDTAMAMWRELGRDPNMGDIGWLARTR</sequence>
<reference evidence="1 2" key="1">
    <citation type="submission" date="2022-06" db="EMBL/GenBank/DDBJ databases">
        <title>Genomic Encyclopedia of Archaeal and Bacterial Type Strains, Phase II (KMG-II): from individual species to whole genera.</title>
        <authorList>
            <person name="Goeker M."/>
        </authorList>
    </citation>
    <scope>NUCLEOTIDE SEQUENCE [LARGE SCALE GENOMIC DNA]</scope>
    <source>
        <strain evidence="1 2">DSM 44255</strain>
    </source>
</reference>
<keyword evidence="2" id="KW-1185">Reference proteome</keyword>
<dbReference type="Proteomes" id="UP001205185">
    <property type="component" value="Unassembled WGS sequence"/>
</dbReference>
<dbReference type="EMBL" id="JAMTCO010000018">
    <property type="protein sequence ID" value="MCP2273717.1"/>
    <property type="molecule type" value="Genomic_DNA"/>
</dbReference>
<protein>
    <submittedName>
        <fullName evidence="1">Uncharacterized protein</fullName>
    </submittedName>
</protein>